<proteinExistence type="predicted"/>
<organism evidence="2 3">
    <name type="scientific">Chitinophaga oryziterrae</name>
    <dbReference type="NCBI Taxonomy" id="1031224"/>
    <lineage>
        <taxon>Bacteria</taxon>
        <taxon>Pseudomonadati</taxon>
        <taxon>Bacteroidota</taxon>
        <taxon>Chitinophagia</taxon>
        <taxon>Chitinophagales</taxon>
        <taxon>Chitinophagaceae</taxon>
        <taxon>Chitinophaga</taxon>
    </lineage>
</organism>
<dbReference type="AlphaFoldDB" id="A0A6N8J571"/>
<dbReference type="InterPro" id="IPR010496">
    <property type="entry name" value="AL/BT2_dom"/>
</dbReference>
<dbReference type="EMBL" id="WRXO01000001">
    <property type="protein sequence ID" value="MVT39821.1"/>
    <property type="molecule type" value="Genomic_DNA"/>
</dbReference>
<dbReference type="GO" id="GO:0016787">
    <property type="term" value="F:hydrolase activity"/>
    <property type="evidence" value="ECO:0007669"/>
    <property type="project" value="InterPro"/>
</dbReference>
<dbReference type="Pfam" id="PF06439">
    <property type="entry name" value="3keto-disac_hyd"/>
    <property type="match status" value="1"/>
</dbReference>
<comment type="caution">
    <text evidence="2">The sequence shown here is derived from an EMBL/GenBank/DDBJ whole genome shotgun (WGS) entry which is preliminary data.</text>
</comment>
<gene>
    <name evidence="2" type="ORF">GO495_04445</name>
</gene>
<sequence>MQERSVLSIYLIFKNDSMKIVTLIALFFITASVSGQVKRVYLEELVKNDKMKVFNRELTARNSGGRSCVHLSAAKGDGVAWIEGLDFSNGIIEIDLKGKDVSQESFLGVAFHVQSRKVLDAVYFRPFNFQAKDAVKKSHAVQYVSHPDFPWEVLRNKYPGKYEQAVNPAPGPDDWFHVKIVVEYPQITVYVNRNTEPSLTVTQLNQRTSGKLGLWVGNGSDGDFTSLQIQQK</sequence>
<feature type="domain" description="3-keto-alpha-glucoside-1,2-lyase/3-keto-2-hydroxy-glucal hydratase" evidence="1">
    <location>
        <begin position="71"/>
        <end position="220"/>
    </location>
</feature>
<reference evidence="2 3" key="1">
    <citation type="submission" date="2019-12" db="EMBL/GenBank/DDBJ databases">
        <title>The draft genomic sequence of strain Chitinophaga oryziterrae JCM 16595.</title>
        <authorList>
            <person name="Zhang X."/>
        </authorList>
    </citation>
    <scope>NUCLEOTIDE SEQUENCE [LARGE SCALE GENOMIC DNA]</scope>
    <source>
        <strain evidence="2 3">JCM 16595</strain>
    </source>
</reference>
<keyword evidence="3" id="KW-1185">Reference proteome</keyword>
<evidence type="ECO:0000313" key="3">
    <source>
        <dbReference type="Proteomes" id="UP000468388"/>
    </source>
</evidence>
<dbReference type="Proteomes" id="UP000468388">
    <property type="component" value="Unassembled WGS sequence"/>
</dbReference>
<evidence type="ECO:0000259" key="1">
    <source>
        <dbReference type="Pfam" id="PF06439"/>
    </source>
</evidence>
<evidence type="ECO:0000313" key="2">
    <source>
        <dbReference type="EMBL" id="MVT39821.1"/>
    </source>
</evidence>
<dbReference type="Gene3D" id="2.60.120.560">
    <property type="entry name" value="Exo-inulinase, domain 1"/>
    <property type="match status" value="1"/>
</dbReference>
<accession>A0A6N8J571</accession>
<protein>
    <submittedName>
        <fullName evidence="2">DUF1080 domain-containing protein</fullName>
    </submittedName>
</protein>
<name>A0A6N8J571_9BACT</name>